<protein>
    <submittedName>
        <fullName evidence="2">Uncharacterized protein</fullName>
    </submittedName>
</protein>
<dbReference type="AlphaFoldDB" id="A0AAX0VI08"/>
<name>A0AAX0VI08_MICLU</name>
<dbReference type="Proteomes" id="UP000234847">
    <property type="component" value="Unassembled WGS sequence"/>
</dbReference>
<proteinExistence type="predicted"/>
<gene>
    <name evidence="2" type="ORF">CYJ95_11025</name>
</gene>
<organism evidence="2 3">
    <name type="scientific">Micrococcus luteus</name>
    <name type="common">Micrococcus lysodeikticus</name>
    <dbReference type="NCBI Taxonomy" id="1270"/>
    <lineage>
        <taxon>Bacteria</taxon>
        <taxon>Bacillati</taxon>
        <taxon>Actinomycetota</taxon>
        <taxon>Actinomycetes</taxon>
        <taxon>Micrococcales</taxon>
        <taxon>Micrococcaceae</taxon>
        <taxon>Micrococcus</taxon>
    </lineage>
</organism>
<evidence type="ECO:0000256" key="1">
    <source>
        <dbReference type="SAM" id="MobiDB-lite"/>
    </source>
</evidence>
<evidence type="ECO:0000313" key="2">
    <source>
        <dbReference type="EMBL" id="PKZ79822.1"/>
    </source>
</evidence>
<dbReference type="RefSeq" id="WP_070708792.1">
    <property type="nucleotide sequence ID" value="NZ_JAMAYO010000001.1"/>
</dbReference>
<reference evidence="2 3" key="1">
    <citation type="submission" date="2017-12" db="EMBL/GenBank/DDBJ databases">
        <title>Phylogenetic diversity of female urinary microbiome.</title>
        <authorList>
            <person name="Thomas-White K."/>
            <person name="Wolfe A.J."/>
        </authorList>
    </citation>
    <scope>NUCLEOTIDE SEQUENCE [LARGE SCALE GENOMIC DNA]</scope>
    <source>
        <strain evidence="2 3">UMB0038</strain>
    </source>
</reference>
<accession>A0AAX0VI08</accession>
<comment type="caution">
    <text evidence="2">The sequence shown here is derived from an EMBL/GenBank/DDBJ whole genome shotgun (WGS) entry which is preliminary data.</text>
</comment>
<sequence>MTGTNGMRRADRQASGIPASGIPARGRRAPLAPGHTYSLRSGARSPRVYGELAEELAAGMLEKRPDLAAYPEALGAWATAEAQAVLMRRELDENGMLDPETGRPRDTSLRWHSAFEKRATKAREALGLDPRSEAALARERAAASALAVDLESLAEAGRQSLAQRAEAGVLEEDQAGRVLAATIESGRQAQKKAAAEFYASGAHLRPHGQDETEEER</sequence>
<evidence type="ECO:0000313" key="3">
    <source>
        <dbReference type="Proteomes" id="UP000234847"/>
    </source>
</evidence>
<feature type="region of interest" description="Disordered" evidence="1">
    <location>
        <begin position="1"/>
        <end position="44"/>
    </location>
</feature>
<dbReference type="EMBL" id="PKJT01000015">
    <property type="protein sequence ID" value="PKZ79822.1"/>
    <property type="molecule type" value="Genomic_DNA"/>
</dbReference>